<keyword evidence="5 9" id="KW-0460">Magnesium</keyword>
<dbReference type="GO" id="GO:0043571">
    <property type="term" value="P:maintenance of CRISPR repeat elements"/>
    <property type="evidence" value="ECO:0007669"/>
    <property type="project" value="UniProtKB-UniRule"/>
</dbReference>
<dbReference type="GO" id="GO:0016787">
    <property type="term" value="F:hydrolase activity"/>
    <property type="evidence" value="ECO:0007669"/>
    <property type="project" value="UniProtKB-KW"/>
</dbReference>
<feature type="binding site" evidence="9">
    <location>
        <position position="243"/>
    </location>
    <ligand>
        <name>Mn(2+)</name>
        <dbReference type="ChEBI" id="CHEBI:29035"/>
    </ligand>
</feature>
<keyword evidence="4 9" id="KW-0378">Hydrolase</keyword>
<dbReference type="GO" id="GO:0046872">
    <property type="term" value="F:metal ion binding"/>
    <property type="evidence" value="ECO:0007669"/>
    <property type="project" value="UniProtKB-UniRule"/>
</dbReference>
<reference evidence="11" key="1">
    <citation type="submission" date="2017-06" db="EMBL/GenBank/DDBJ databases">
        <authorList>
            <person name="Cremers G."/>
        </authorList>
    </citation>
    <scope>NUCLEOTIDE SEQUENCE [LARGE SCALE GENOMIC DNA]</scope>
</reference>
<feature type="binding site" evidence="9">
    <location>
        <position position="228"/>
    </location>
    <ligand>
        <name>Mn(2+)</name>
        <dbReference type="ChEBI" id="CHEBI:29035"/>
    </ligand>
</feature>
<proteinExistence type="inferred from homology"/>
<evidence type="ECO:0000256" key="5">
    <source>
        <dbReference type="ARBA" id="ARBA00022842"/>
    </source>
</evidence>
<dbReference type="EC" id="3.1.-.-" evidence="9"/>
<dbReference type="Gene3D" id="1.20.120.920">
    <property type="entry name" value="CRISPR-associated endonuclease Cas1, C-terminal domain"/>
    <property type="match status" value="1"/>
</dbReference>
<dbReference type="HAMAP" id="MF_01470">
    <property type="entry name" value="Cas1"/>
    <property type="match status" value="1"/>
</dbReference>
<dbReference type="RefSeq" id="WP_096207181.1">
    <property type="nucleotide sequence ID" value="NZ_FZMP01000229.1"/>
</dbReference>
<dbReference type="AlphaFoldDB" id="A0A284VTK7"/>
<comment type="similarity">
    <text evidence="9">Belongs to the CRISPR-associated endonuclease Cas1 family.</text>
</comment>
<evidence type="ECO:0000256" key="7">
    <source>
        <dbReference type="ARBA" id="ARBA00023125"/>
    </source>
</evidence>
<organism evidence="10 11">
    <name type="scientific">Candidatus Methanoperedens nitratireducens</name>
    <dbReference type="NCBI Taxonomy" id="1392998"/>
    <lineage>
        <taxon>Archaea</taxon>
        <taxon>Methanobacteriati</taxon>
        <taxon>Methanobacteriota</taxon>
        <taxon>Stenosarchaea group</taxon>
        <taxon>Methanomicrobia</taxon>
        <taxon>Methanosarcinales</taxon>
        <taxon>ANME-2 cluster</taxon>
        <taxon>Candidatus Methanoperedentaceae</taxon>
        <taxon>Candidatus Methanoperedens</taxon>
    </lineage>
</organism>
<keyword evidence="11" id="KW-1185">Reference proteome</keyword>
<gene>
    <name evidence="10" type="primary">cas</name>
    <name evidence="9" type="synonym">cas1</name>
    <name evidence="10" type="ORF">MNV_80003</name>
</gene>
<dbReference type="Gene3D" id="3.100.10.20">
    <property type="entry name" value="CRISPR-associated endonuclease Cas1, N-terminal domain"/>
    <property type="match status" value="1"/>
</dbReference>
<name>A0A284VTK7_9EURY</name>
<keyword evidence="6 9" id="KW-0051">Antiviral defense</keyword>
<keyword evidence="7 9" id="KW-0238">DNA-binding</keyword>
<evidence type="ECO:0000256" key="3">
    <source>
        <dbReference type="ARBA" id="ARBA00022759"/>
    </source>
</evidence>
<dbReference type="OrthoDB" id="2216at2157"/>
<accession>A0A284VTK7</accession>
<dbReference type="CDD" id="cd09634">
    <property type="entry name" value="Cas1_I-II-III"/>
    <property type="match status" value="1"/>
</dbReference>
<dbReference type="PANTHER" id="PTHR34353">
    <property type="entry name" value="CRISPR-ASSOCIATED ENDONUCLEASE CAS1 1"/>
    <property type="match status" value="1"/>
</dbReference>
<dbReference type="Pfam" id="PF01867">
    <property type="entry name" value="Cas_Cas1"/>
    <property type="match status" value="1"/>
</dbReference>
<evidence type="ECO:0000256" key="2">
    <source>
        <dbReference type="ARBA" id="ARBA00022723"/>
    </source>
</evidence>
<dbReference type="PANTHER" id="PTHR34353:SF2">
    <property type="entry name" value="CRISPR-ASSOCIATED ENDONUCLEASE CAS1 1"/>
    <property type="match status" value="1"/>
</dbReference>
<dbReference type="InterPro" id="IPR050646">
    <property type="entry name" value="Cas1"/>
</dbReference>
<comment type="cofactor">
    <cofactor evidence="9">
        <name>Mg(2+)</name>
        <dbReference type="ChEBI" id="CHEBI:18420"/>
    </cofactor>
    <cofactor evidence="9">
        <name>Mn(2+)</name>
        <dbReference type="ChEBI" id="CHEBI:29035"/>
    </cofactor>
</comment>
<evidence type="ECO:0000256" key="4">
    <source>
        <dbReference type="ARBA" id="ARBA00022801"/>
    </source>
</evidence>
<dbReference type="NCBIfam" id="TIGR00287">
    <property type="entry name" value="cas1"/>
    <property type="match status" value="1"/>
</dbReference>
<dbReference type="InterPro" id="IPR042206">
    <property type="entry name" value="CRISPR-assoc_Cas1_C"/>
</dbReference>
<keyword evidence="3 9" id="KW-0255">Endonuclease</keyword>
<evidence type="ECO:0000256" key="8">
    <source>
        <dbReference type="ARBA" id="ARBA00023211"/>
    </source>
</evidence>
<evidence type="ECO:0000313" key="11">
    <source>
        <dbReference type="Proteomes" id="UP000218615"/>
    </source>
</evidence>
<feature type="binding site" evidence="9">
    <location>
        <position position="163"/>
    </location>
    <ligand>
        <name>Mn(2+)</name>
        <dbReference type="ChEBI" id="CHEBI:29035"/>
    </ligand>
</feature>
<evidence type="ECO:0000256" key="6">
    <source>
        <dbReference type="ARBA" id="ARBA00023118"/>
    </source>
</evidence>
<dbReference type="STRING" id="1392998.ANME2D_00190"/>
<comment type="function">
    <text evidence="9">CRISPR (clustered regularly interspaced short palindromic repeat), is an adaptive immune system that provides protection against mobile genetic elements (viruses, transposable elements and conjugative plasmids). CRISPR clusters contain spacers, sequences complementary to antecedent mobile elements, and target invading nucleic acids. CRISPR clusters are transcribed and processed into CRISPR RNA (crRNA). Acts as a dsDNA endonuclease. Involved in the integration of spacer DNA into the CRISPR cassette.</text>
</comment>
<keyword evidence="8 9" id="KW-0464">Manganese</keyword>
<dbReference type="GO" id="GO:0003677">
    <property type="term" value="F:DNA binding"/>
    <property type="evidence" value="ECO:0007669"/>
    <property type="project" value="UniProtKB-KW"/>
</dbReference>
<protein>
    <recommendedName>
        <fullName evidence="9">CRISPR-associated endonuclease Cas1</fullName>
        <ecNumber evidence="9">3.1.-.-</ecNumber>
    </recommendedName>
</protein>
<evidence type="ECO:0000256" key="9">
    <source>
        <dbReference type="HAMAP-Rule" id="MF_01470"/>
    </source>
</evidence>
<keyword evidence="2 9" id="KW-0479">Metal-binding</keyword>
<sequence>MQLVINTRGAYLKKEKNCFLVKNDDKSLEISADKVDSILISTSATITTDAIEFAVENNIDIVFLDYNGNPFGRVWHSRLGSTTLIRRRQLEAEASAVGFNLARGWIVQKLENQLEFLKDLKKNRPDDKDVLEPRIAKMAQLKEDLMGMKGSLEEKRGSIMGTEGMASLTYFDALSSIMPDAWKFNGRSRDPAHDAFNCLLNYGYGVLYSQVEKACIIAGLDPYMGFLHTDNYNKRSFVFDLIEIFRVHIDRTVINLFSKKQVHEGLFDKIPGGLYLNKEGKSVLISAINDTFDREIEYNGRNVKIRNTIQMVCHSIANSLIK</sequence>
<dbReference type="EMBL" id="FZMP01000229">
    <property type="protein sequence ID" value="SNQ62602.1"/>
    <property type="molecule type" value="Genomic_DNA"/>
</dbReference>
<comment type="subunit">
    <text evidence="9">Homodimer, forms a heterotetramer with a Cas2 homodimer.</text>
</comment>
<dbReference type="InterPro" id="IPR002729">
    <property type="entry name" value="CRISPR-assoc_Cas1"/>
</dbReference>
<evidence type="ECO:0000256" key="1">
    <source>
        <dbReference type="ARBA" id="ARBA00022722"/>
    </source>
</evidence>
<dbReference type="GO" id="GO:0051607">
    <property type="term" value="P:defense response to virus"/>
    <property type="evidence" value="ECO:0007669"/>
    <property type="project" value="UniProtKB-UniRule"/>
</dbReference>
<evidence type="ECO:0000313" key="10">
    <source>
        <dbReference type="EMBL" id="SNQ62602.1"/>
    </source>
</evidence>
<dbReference type="Proteomes" id="UP000218615">
    <property type="component" value="Unassembled WGS sequence"/>
</dbReference>
<dbReference type="GO" id="GO:0004519">
    <property type="term" value="F:endonuclease activity"/>
    <property type="evidence" value="ECO:0007669"/>
    <property type="project" value="UniProtKB-UniRule"/>
</dbReference>
<dbReference type="InterPro" id="IPR042211">
    <property type="entry name" value="CRISPR-assoc_Cas1_N"/>
</dbReference>
<keyword evidence="1 9" id="KW-0540">Nuclease</keyword>